<reference evidence="1" key="3">
    <citation type="submission" date="2025-08" db="UniProtKB">
        <authorList>
            <consortium name="Ensembl"/>
        </authorList>
    </citation>
    <scope>IDENTIFICATION</scope>
</reference>
<name>A0A3B1IZ21_ASTMX</name>
<dbReference type="Ensembl" id="ENSAMXT00000041284.1">
    <property type="protein sequence ID" value="ENSAMXP00000034921.1"/>
    <property type="gene ID" value="ENSAMXG00000041558.1"/>
</dbReference>
<protein>
    <submittedName>
        <fullName evidence="1">Uncharacterized protein</fullName>
    </submittedName>
</protein>
<reference evidence="2" key="1">
    <citation type="submission" date="2013-03" db="EMBL/GenBank/DDBJ databases">
        <authorList>
            <person name="Jeffery W."/>
            <person name="Warren W."/>
            <person name="Wilson R.K."/>
        </authorList>
    </citation>
    <scope>NUCLEOTIDE SEQUENCE</scope>
    <source>
        <strain evidence="2">female</strain>
    </source>
</reference>
<accession>A0A3B1IZ21</accession>
<evidence type="ECO:0000313" key="1">
    <source>
        <dbReference type="Ensembl" id="ENSAMXP00000034921.1"/>
    </source>
</evidence>
<sequence>MILLDYRHAPPRLANFCIFSRDGVSHPGWSAISWTLFDRKTHLGLPKCWDYTASTIISAHKSNG</sequence>
<dbReference type="Proteomes" id="UP000018467">
    <property type="component" value="Unassembled WGS sequence"/>
</dbReference>
<keyword evidence="2" id="KW-1185">Reference proteome</keyword>
<dbReference type="InParanoid" id="A0A3B1IZ21"/>
<dbReference type="AlphaFoldDB" id="A0A3B1IZ21"/>
<proteinExistence type="predicted"/>
<organism evidence="1 2">
    <name type="scientific">Astyanax mexicanus</name>
    <name type="common">Blind cave fish</name>
    <name type="synonym">Astyanax fasciatus mexicanus</name>
    <dbReference type="NCBI Taxonomy" id="7994"/>
    <lineage>
        <taxon>Eukaryota</taxon>
        <taxon>Metazoa</taxon>
        <taxon>Chordata</taxon>
        <taxon>Craniata</taxon>
        <taxon>Vertebrata</taxon>
        <taxon>Euteleostomi</taxon>
        <taxon>Actinopterygii</taxon>
        <taxon>Neopterygii</taxon>
        <taxon>Teleostei</taxon>
        <taxon>Ostariophysi</taxon>
        <taxon>Characiformes</taxon>
        <taxon>Characoidei</taxon>
        <taxon>Acestrorhamphidae</taxon>
        <taxon>Acestrorhamphinae</taxon>
        <taxon>Astyanax</taxon>
    </lineage>
</organism>
<reference evidence="2" key="2">
    <citation type="journal article" date="2014" name="Nat. Commun.">
        <title>The cavefish genome reveals candidate genes for eye loss.</title>
        <authorList>
            <person name="McGaugh S.E."/>
            <person name="Gross J.B."/>
            <person name="Aken B."/>
            <person name="Blin M."/>
            <person name="Borowsky R."/>
            <person name="Chalopin D."/>
            <person name="Hinaux H."/>
            <person name="Jeffery W.R."/>
            <person name="Keene A."/>
            <person name="Ma L."/>
            <person name="Minx P."/>
            <person name="Murphy D."/>
            <person name="O'Quin K.E."/>
            <person name="Retaux S."/>
            <person name="Rohner N."/>
            <person name="Searle S.M."/>
            <person name="Stahl B.A."/>
            <person name="Tabin C."/>
            <person name="Volff J.N."/>
            <person name="Yoshizawa M."/>
            <person name="Warren W.C."/>
        </authorList>
    </citation>
    <scope>NUCLEOTIDE SEQUENCE [LARGE SCALE GENOMIC DNA]</scope>
    <source>
        <strain evidence="2">female</strain>
    </source>
</reference>
<reference evidence="1" key="4">
    <citation type="submission" date="2025-09" db="UniProtKB">
        <authorList>
            <consortium name="Ensembl"/>
        </authorList>
    </citation>
    <scope>IDENTIFICATION</scope>
</reference>
<dbReference type="Bgee" id="ENSAMXG00000041558">
    <property type="expression patterns" value="Expressed in camera-type eye and 14 other cell types or tissues"/>
</dbReference>
<evidence type="ECO:0000313" key="2">
    <source>
        <dbReference type="Proteomes" id="UP000018467"/>
    </source>
</evidence>